<accession>M6WTD6</accession>
<gene>
    <name evidence="1" type="ORF">LEP1GSC133_2772</name>
</gene>
<proteinExistence type="predicted"/>
<comment type="caution">
    <text evidence="1">The sequence shown here is derived from an EMBL/GenBank/DDBJ whole genome shotgun (WGS) entry which is preliminary data.</text>
</comment>
<reference evidence="1 2" key="1">
    <citation type="submission" date="2013-01" db="EMBL/GenBank/DDBJ databases">
        <authorList>
            <person name="Harkins D.M."/>
            <person name="Durkin A.S."/>
            <person name="Brinkac L.M."/>
            <person name="Haft D.H."/>
            <person name="Selengut J.D."/>
            <person name="Sanka R."/>
            <person name="DePew J."/>
            <person name="Purushe J."/>
            <person name="Picardeau M."/>
            <person name="Werts C."/>
            <person name="Goarant C."/>
            <person name="Vinetz J.M."/>
            <person name="Sutton G.G."/>
            <person name="Nierman W.C."/>
            <person name="Fouts D.E."/>
        </authorList>
    </citation>
    <scope>NUCLEOTIDE SEQUENCE [LARGE SCALE GENOMIC DNA]</scope>
    <source>
        <strain evidence="1 2">200901868</strain>
    </source>
</reference>
<evidence type="ECO:0000313" key="2">
    <source>
        <dbReference type="Proteomes" id="UP000012159"/>
    </source>
</evidence>
<sequence length="124" mass="14732">MERRFRIKLVFILKSERKCLYSWLIRKLNFCKVYNGTEQDRIPKTGDRIRKKIGTSGEIVNFKVHPNAFLLTTYKTMGERKDARRIPKQMERIVMNTLSVSKIFPSCLRSAPKYLRIPNVFFSK</sequence>
<name>M6WTD6_LEPBO</name>
<dbReference type="EMBL" id="AKWF02000018">
    <property type="protein sequence ID" value="EMO65013.1"/>
    <property type="molecule type" value="Genomic_DNA"/>
</dbReference>
<dbReference type="AlphaFoldDB" id="M6WTD6"/>
<protein>
    <submittedName>
        <fullName evidence="1">Uncharacterized protein</fullName>
    </submittedName>
</protein>
<organism evidence="1 2">
    <name type="scientific">Leptospira borgpetersenii serovar Pomona str. 200901868</name>
    <dbReference type="NCBI Taxonomy" id="1192866"/>
    <lineage>
        <taxon>Bacteria</taxon>
        <taxon>Pseudomonadati</taxon>
        <taxon>Spirochaetota</taxon>
        <taxon>Spirochaetia</taxon>
        <taxon>Leptospirales</taxon>
        <taxon>Leptospiraceae</taxon>
        <taxon>Leptospira</taxon>
    </lineage>
</organism>
<evidence type="ECO:0000313" key="1">
    <source>
        <dbReference type="EMBL" id="EMO65013.1"/>
    </source>
</evidence>
<dbReference type="Proteomes" id="UP000012159">
    <property type="component" value="Unassembled WGS sequence"/>
</dbReference>